<dbReference type="Proteomes" id="UP001500547">
    <property type="component" value="Unassembled WGS sequence"/>
</dbReference>
<organism evidence="1 2">
    <name type="scientific">Viridibacterium curvum</name>
    <dbReference type="NCBI Taxonomy" id="1101404"/>
    <lineage>
        <taxon>Bacteria</taxon>
        <taxon>Pseudomonadati</taxon>
        <taxon>Pseudomonadota</taxon>
        <taxon>Betaproteobacteria</taxon>
        <taxon>Rhodocyclales</taxon>
        <taxon>Rhodocyclaceae</taxon>
        <taxon>Viridibacterium</taxon>
    </lineage>
</organism>
<evidence type="ECO:0000313" key="1">
    <source>
        <dbReference type="EMBL" id="GAA5163451.1"/>
    </source>
</evidence>
<evidence type="ECO:0000313" key="2">
    <source>
        <dbReference type="Proteomes" id="UP001500547"/>
    </source>
</evidence>
<reference evidence="2" key="1">
    <citation type="journal article" date="2019" name="Int. J. Syst. Evol. Microbiol.">
        <title>The Global Catalogue of Microorganisms (GCM) 10K type strain sequencing project: providing services to taxonomists for standard genome sequencing and annotation.</title>
        <authorList>
            <consortium name="The Broad Institute Genomics Platform"/>
            <consortium name="The Broad Institute Genome Sequencing Center for Infectious Disease"/>
            <person name="Wu L."/>
            <person name="Ma J."/>
        </authorList>
    </citation>
    <scope>NUCLEOTIDE SEQUENCE [LARGE SCALE GENOMIC DNA]</scope>
    <source>
        <strain evidence="2">JCM 18715</strain>
    </source>
</reference>
<accession>A0ABP9QKG9</accession>
<keyword evidence="2" id="KW-1185">Reference proteome</keyword>
<gene>
    <name evidence="1" type="ORF">GCM10025770_15600</name>
</gene>
<comment type="caution">
    <text evidence="1">The sequence shown here is derived from an EMBL/GenBank/DDBJ whole genome shotgun (WGS) entry which is preliminary data.</text>
</comment>
<dbReference type="RefSeq" id="WP_345532330.1">
    <property type="nucleotide sequence ID" value="NZ_BAABLD010000008.1"/>
</dbReference>
<dbReference type="Pfam" id="PF14907">
    <property type="entry name" value="NTP_transf_5"/>
    <property type="match status" value="1"/>
</dbReference>
<dbReference type="EMBL" id="BAABLD010000008">
    <property type="protein sequence ID" value="GAA5163451.1"/>
    <property type="molecule type" value="Genomic_DNA"/>
</dbReference>
<name>A0ABP9QKG9_9RHOO</name>
<dbReference type="InterPro" id="IPR039498">
    <property type="entry name" value="NTP_transf_5"/>
</dbReference>
<sequence>MKPFSLNQDPLLIVLRDVRCVAGWREADWDPVIRLARTANVLARLAEDLDQAGLLERVPAAPRAHLAAARLLGQRQRLAGLTEIDRVRQALATSSLPTVLLKGAAYLAAGLPLSRGRLFGDIDLLFHREDLPEAEAALALHGWTGGAVSVYDQRYYREWMHELPPLTHMRRESVLDVHHNILPLTARRPPDPRLLMDRAIELDGMPGVFVLCPADMVLHSACHLFHEGELDNGLRDLSDLDRLLRDFGGKEGFWGELEERASLLHLELPLHYAVGMCTALLGTPLPDELKRHVRKQRTPLMDALYLRALRANHPLASDTWTPLARWLLYVRAHWLRMPPHLLTMHLARKAWLRASGLSDQVPDAPPQQPI</sequence>
<proteinExistence type="predicted"/>
<protein>
    <submittedName>
        <fullName evidence="1">Nucleotidyltransferase family protein</fullName>
    </submittedName>
</protein>